<proteinExistence type="predicted"/>
<evidence type="ECO:0000313" key="1">
    <source>
        <dbReference type="EMBL" id="CAG8690157.1"/>
    </source>
</evidence>
<protein>
    <submittedName>
        <fullName evidence="1">1645_t:CDS:1</fullName>
    </submittedName>
</protein>
<comment type="caution">
    <text evidence="1">The sequence shown here is derived from an EMBL/GenBank/DDBJ whole genome shotgun (WGS) entry which is preliminary data.</text>
</comment>
<keyword evidence="2" id="KW-1185">Reference proteome</keyword>
<evidence type="ECO:0000313" key="2">
    <source>
        <dbReference type="Proteomes" id="UP000789525"/>
    </source>
</evidence>
<dbReference type="Proteomes" id="UP000789525">
    <property type="component" value="Unassembled WGS sequence"/>
</dbReference>
<dbReference type="EMBL" id="CAJVPT010029312">
    <property type="protein sequence ID" value="CAG8690157.1"/>
    <property type="molecule type" value="Genomic_DNA"/>
</dbReference>
<feature type="non-terminal residue" evidence="1">
    <location>
        <position position="1"/>
    </location>
</feature>
<reference evidence="1" key="1">
    <citation type="submission" date="2021-06" db="EMBL/GenBank/DDBJ databases">
        <authorList>
            <person name="Kallberg Y."/>
            <person name="Tangrot J."/>
            <person name="Rosling A."/>
        </authorList>
    </citation>
    <scope>NUCLEOTIDE SEQUENCE</scope>
    <source>
        <strain evidence="1">CL356</strain>
    </source>
</reference>
<name>A0ACA9P4C6_9GLOM</name>
<sequence>LRPNFADGPLALNMDMTSPTLRPTGTWALNFRSNTSHDRWATIITSMNTRDGSVMFIRAVAQPSQLALGFLDREEEQDPTAAETEQPILDLNNTRTGLSPATFFTVTDDEFPQGYGDFVFKSIDGVVFHFPLFLLSYVSPVFKDMFAIGEGDQNQEMVTLAEDHATLEYFLRHIDPLKETPPLDWNCLSGALKAAEKYQVPVIFKWFEKEVAVSITATHYPTLPNPMLYFAMARRYELRMTARLALRELIKCPISEVLGNPSVDSSLLKHVINLRGERTQKLIQVIHTTCPAMSIRAIDRCYTHERSYNDHDWKMRVMQAVVTEPSWSAIESSVGKPACGKCVVLGDAKEAREKVDQMENELPALDW</sequence>
<accession>A0ACA9P4C6</accession>
<organism evidence="1 2">
    <name type="scientific">Acaulospora colombiana</name>
    <dbReference type="NCBI Taxonomy" id="27376"/>
    <lineage>
        <taxon>Eukaryota</taxon>
        <taxon>Fungi</taxon>
        <taxon>Fungi incertae sedis</taxon>
        <taxon>Mucoromycota</taxon>
        <taxon>Glomeromycotina</taxon>
        <taxon>Glomeromycetes</taxon>
        <taxon>Diversisporales</taxon>
        <taxon>Acaulosporaceae</taxon>
        <taxon>Acaulospora</taxon>
    </lineage>
</organism>
<gene>
    <name evidence="1" type="ORF">ACOLOM_LOCUS9786</name>
</gene>